<dbReference type="EMBL" id="LUTY01001448">
    <property type="protein sequence ID" value="OAD21704.1"/>
    <property type="molecule type" value="Genomic_DNA"/>
</dbReference>
<protein>
    <submittedName>
        <fullName evidence="2">Protein belonging to Uncharacterized protein family UPF0005</fullName>
    </submittedName>
</protein>
<keyword evidence="1" id="KW-1133">Transmembrane helix</keyword>
<feature type="transmembrane region" description="Helical" evidence="1">
    <location>
        <begin position="49"/>
        <end position="68"/>
    </location>
</feature>
<sequence>MALFDKMNKNVSLERNQGTQSIPFGNQDEQVFEQPLSSTEANKLIRNTYILLSMTLLFTAFTAGIAMVTRMAPMHFVVVLVGYFGLLFLTSKLQNSVWG</sequence>
<feature type="transmembrane region" description="Helical" evidence="1">
    <location>
        <begin position="74"/>
        <end position="93"/>
    </location>
</feature>
<evidence type="ECO:0000313" key="3">
    <source>
        <dbReference type="Proteomes" id="UP000076962"/>
    </source>
</evidence>
<keyword evidence="1" id="KW-0812">Transmembrane</keyword>
<gene>
    <name evidence="2" type="ORF">THIOM_002523</name>
</gene>
<keyword evidence="3" id="KW-1185">Reference proteome</keyword>
<accession>A0A176S163</accession>
<comment type="caution">
    <text evidence="2">The sequence shown here is derived from an EMBL/GenBank/DDBJ whole genome shotgun (WGS) entry which is preliminary data.</text>
</comment>
<dbReference type="Proteomes" id="UP000076962">
    <property type="component" value="Unassembled WGS sequence"/>
</dbReference>
<organism evidence="2 3">
    <name type="scientific">Candidatus Thiomargarita nelsonii</name>
    <dbReference type="NCBI Taxonomy" id="1003181"/>
    <lineage>
        <taxon>Bacteria</taxon>
        <taxon>Pseudomonadati</taxon>
        <taxon>Pseudomonadota</taxon>
        <taxon>Gammaproteobacteria</taxon>
        <taxon>Thiotrichales</taxon>
        <taxon>Thiotrichaceae</taxon>
        <taxon>Thiomargarita</taxon>
    </lineage>
</organism>
<reference evidence="2 3" key="1">
    <citation type="submission" date="2016-05" db="EMBL/GenBank/DDBJ databases">
        <title>Single-cell genome of chain-forming Candidatus Thiomargarita nelsonii and comparison to other large sulfur-oxidizing bacteria.</title>
        <authorList>
            <person name="Winkel M."/>
            <person name="Salman V."/>
            <person name="Woyke T."/>
            <person name="Schulz-Vogt H."/>
            <person name="Richter M."/>
            <person name="Flood B."/>
            <person name="Bailey J."/>
            <person name="Amann R."/>
            <person name="Mussmann M."/>
        </authorList>
    </citation>
    <scope>NUCLEOTIDE SEQUENCE [LARGE SCALE GENOMIC DNA]</scope>
    <source>
        <strain evidence="2 3">THI036</strain>
    </source>
</reference>
<feature type="non-terminal residue" evidence="2">
    <location>
        <position position="99"/>
    </location>
</feature>
<keyword evidence="1" id="KW-0472">Membrane</keyword>
<dbReference type="AlphaFoldDB" id="A0A176S163"/>
<evidence type="ECO:0000256" key="1">
    <source>
        <dbReference type="SAM" id="Phobius"/>
    </source>
</evidence>
<evidence type="ECO:0000313" key="2">
    <source>
        <dbReference type="EMBL" id="OAD21704.1"/>
    </source>
</evidence>
<name>A0A176S163_9GAMM</name>
<proteinExistence type="predicted"/>